<dbReference type="EMBL" id="CP159373">
    <property type="protein sequence ID" value="XCN71982.1"/>
    <property type="molecule type" value="Genomic_DNA"/>
</dbReference>
<keyword evidence="3" id="KW-0238">DNA-binding</keyword>
<accession>A0AAU8LT21</accession>
<dbReference type="FunFam" id="1.10.10.10:FF:000001">
    <property type="entry name" value="LysR family transcriptional regulator"/>
    <property type="match status" value="1"/>
</dbReference>
<feature type="domain" description="HTH lysR-type" evidence="6">
    <location>
        <begin position="1"/>
        <end position="58"/>
    </location>
</feature>
<dbReference type="Gene3D" id="3.40.190.290">
    <property type="match status" value="1"/>
</dbReference>
<keyword evidence="5" id="KW-1133">Transmembrane helix</keyword>
<protein>
    <submittedName>
        <fullName evidence="7">HTH-type transcriptional activator IlvY</fullName>
    </submittedName>
</protein>
<dbReference type="AlphaFoldDB" id="A0AAU8LT21"/>
<dbReference type="InterPro" id="IPR037404">
    <property type="entry name" value="IlvY_PBP2"/>
</dbReference>
<dbReference type="PANTHER" id="PTHR30126:SF81">
    <property type="entry name" value="HTH-TYPE TRANSCRIPTIONAL REGULATOR ILVY"/>
    <property type="match status" value="1"/>
</dbReference>
<evidence type="ECO:0000313" key="7">
    <source>
        <dbReference type="EMBL" id="XCN71982.1"/>
    </source>
</evidence>
<dbReference type="PANTHER" id="PTHR30126">
    <property type="entry name" value="HTH-TYPE TRANSCRIPTIONAL REGULATOR"/>
    <property type="match status" value="1"/>
</dbReference>
<comment type="similarity">
    <text evidence="1">Belongs to the LysR transcriptional regulatory family.</text>
</comment>
<name>A0AAU8LT21_9BACT</name>
<dbReference type="PROSITE" id="PS50931">
    <property type="entry name" value="HTH_LYSR"/>
    <property type="match status" value="1"/>
</dbReference>
<keyword evidence="5" id="KW-0812">Transmembrane</keyword>
<keyword evidence="4" id="KW-0804">Transcription</keyword>
<dbReference type="NCBIfam" id="NF008722">
    <property type="entry name" value="PRK11716.1"/>
    <property type="match status" value="1"/>
</dbReference>
<dbReference type="KEGG" id="eaj:Q3M24_16960"/>
<proteinExistence type="inferred from homology"/>
<evidence type="ECO:0000256" key="2">
    <source>
        <dbReference type="ARBA" id="ARBA00023015"/>
    </source>
</evidence>
<reference evidence="7" key="2">
    <citation type="submission" date="2024-06" db="EMBL/GenBank/DDBJ databases">
        <authorList>
            <person name="Plum-Jensen L.E."/>
            <person name="Schramm A."/>
            <person name="Marshall I.P.G."/>
        </authorList>
    </citation>
    <scope>NUCLEOTIDE SEQUENCE</scope>
    <source>
        <strain evidence="7">Rat1</strain>
    </source>
</reference>
<organism evidence="7">
    <name type="scientific">Candidatus Electrothrix aestuarii</name>
    <dbReference type="NCBI Taxonomy" id="3062594"/>
    <lineage>
        <taxon>Bacteria</taxon>
        <taxon>Pseudomonadati</taxon>
        <taxon>Thermodesulfobacteriota</taxon>
        <taxon>Desulfobulbia</taxon>
        <taxon>Desulfobulbales</taxon>
        <taxon>Desulfobulbaceae</taxon>
        <taxon>Candidatus Electrothrix</taxon>
    </lineage>
</organism>
<dbReference type="GO" id="GO:0003700">
    <property type="term" value="F:DNA-binding transcription factor activity"/>
    <property type="evidence" value="ECO:0007669"/>
    <property type="project" value="InterPro"/>
</dbReference>
<evidence type="ECO:0000256" key="3">
    <source>
        <dbReference type="ARBA" id="ARBA00023125"/>
    </source>
</evidence>
<dbReference type="SUPFAM" id="SSF53850">
    <property type="entry name" value="Periplasmic binding protein-like II"/>
    <property type="match status" value="1"/>
</dbReference>
<dbReference type="InterPro" id="IPR036388">
    <property type="entry name" value="WH-like_DNA-bd_sf"/>
</dbReference>
<sequence length="311" mass="35091">MNIELLKIFRHLATSLHFARTSRACHISPSALTRAVQRLEAELGEQLFLRDNRSVTLTQAGEYFREYAEDVLQRREELQLQLASSSELKGSVSLYCSVTAAYSVLPDIFQRFRKAYPQVHLKLQTGDAAAALLRLQNRETDIVIAALPEHLPERIDFFALAETPLVFIAPTEYQDTVHYLQGQGQRIDWRRTPFIMPETGLSRRGVDQWFARKKITPEIYAEVAGNEAIIAMVSLGCGIGVVPLLVLEKSPIRKQIKILECAPELTPFSIAVCTVQKKVRSPQVQAFWEIAISTKKESSDNIPCLKKQGIQ</sequence>
<evidence type="ECO:0000259" key="6">
    <source>
        <dbReference type="PROSITE" id="PS50931"/>
    </source>
</evidence>
<feature type="transmembrane region" description="Helical" evidence="5">
    <location>
        <begin position="228"/>
        <end position="247"/>
    </location>
</feature>
<gene>
    <name evidence="7" type="primary">ilvY</name>
    <name evidence="7" type="ORF">Q3M24_16960</name>
</gene>
<dbReference type="GO" id="GO:0000976">
    <property type="term" value="F:transcription cis-regulatory region binding"/>
    <property type="evidence" value="ECO:0007669"/>
    <property type="project" value="TreeGrafter"/>
</dbReference>
<dbReference type="SUPFAM" id="SSF46785">
    <property type="entry name" value="Winged helix' DNA-binding domain"/>
    <property type="match status" value="1"/>
</dbReference>
<dbReference type="InterPro" id="IPR036390">
    <property type="entry name" value="WH_DNA-bd_sf"/>
</dbReference>
<evidence type="ECO:0000256" key="4">
    <source>
        <dbReference type="ARBA" id="ARBA00023163"/>
    </source>
</evidence>
<evidence type="ECO:0000256" key="5">
    <source>
        <dbReference type="SAM" id="Phobius"/>
    </source>
</evidence>
<keyword evidence="5" id="KW-0472">Membrane</keyword>
<evidence type="ECO:0000256" key="1">
    <source>
        <dbReference type="ARBA" id="ARBA00009437"/>
    </source>
</evidence>
<dbReference type="Pfam" id="PF00126">
    <property type="entry name" value="HTH_1"/>
    <property type="match status" value="1"/>
</dbReference>
<keyword evidence="2" id="KW-0805">Transcription regulation</keyword>
<dbReference type="InterPro" id="IPR000847">
    <property type="entry name" value="LysR_HTH_N"/>
</dbReference>
<dbReference type="CDD" id="cd08430">
    <property type="entry name" value="PBP2_IlvY"/>
    <property type="match status" value="1"/>
</dbReference>
<dbReference type="Pfam" id="PF03466">
    <property type="entry name" value="LysR_substrate"/>
    <property type="match status" value="1"/>
</dbReference>
<dbReference type="InterPro" id="IPR005119">
    <property type="entry name" value="LysR_subst-bd"/>
</dbReference>
<dbReference type="Gene3D" id="1.10.10.10">
    <property type="entry name" value="Winged helix-like DNA-binding domain superfamily/Winged helix DNA-binding domain"/>
    <property type="match status" value="1"/>
</dbReference>
<reference evidence="7" key="1">
    <citation type="journal article" date="2024" name="Syst. Appl. Microbiol.">
        <title>First single-strain enrichments of Electrothrix cable bacteria, description of E. aestuarii sp. nov. and E. rattekaaiensis sp. nov., and proposal of a cable bacteria taxonomy following the rules of the SeqCode.</title>
        <authorList>
            <person name="Plum-Jensen L.E."/>
            <person name="Schramm A."/>
            <person name="Marshall I.P.G."/>
        </authorList>
    </citation>
    <scope>NUCLEOTIDE SEQUENCE</scope>
    <source>
        <strain evidence="7">Rat1</strain>
    </source>
</reference>